<accession>A0A1H6W4R5</accession>
<keyword evidence="1" id="KW-0175">Coiled coil</keyword>
<evidence type="ECO:0000256" key="1">
    <source>
        <dbReference type="SAM" id="Coils"/>
    </source>
</evidence>
<keyword evidence="4" id="KW-1185">Reference proteome</keyword>
<dbReference type="Proteomes" id="UP000198564">
    <property type="component" value="Unassembled WGS sequence"/>
</dbReference>
<feature type="coiled-coil region" evidence="1">
    <location>
        <begin position="88"/>
        <end position="125"/>
    </location>
</feature>
<reference evidence="4" key="1">
    <citation type="submission" date="2016-10" db="EMBL/GenBank/DDBJ databases">
        <authorList>
            <person name="Varghese N."/>
            <person name="Submissions S."/>
        </authorList>
    </citation>
    <scope>NUCLEOTIDE SEQUENCE [LARGE SCALE GENOMIC DNA]</scope>
    <source>
        <strain evidence="4">DSM 25751</strain>
    </source>
</reference>
<name>A0A1H6W4R5_9LACT</name>
<dbReference type="RefSeq" id="WP_091636790.1">
    <property type="nucleotide sequence ID" value="NZ_FNYW01000069.1"/>
</dbReference>
<evidence type="ECO:0000313" key="3">
    <source>
        <dbReference type="EMBL" id="SEJ07285.1"/>
    </source>
</evidence>
<proteinExistence type="predicted"/>
<feature type="compositionally biased region" description="Basic and acidic residues" evidence="2">
    <location>
        <begin position="145"/>
        <end position="169"/>
    </location>
</feature>
<evidence type="ECO:0000313" key="4">
    <source>
        <dbReference type="Proteomes" id="UP000198564"/>
    </source>
</evidence>
<dbReference type="EMBL" id="FNYW01000069">
    <property type="protein sequence ID" value="SEJ07285.1"/>
    <property type="molecule type" value="Genomic_DNA"/>
</dbReference>
<protein>
    <recommendedName>
        <fullName evidence="5">DUF536 domain-containing protein</fullName>
    </recommendedName>
</protein>
<dbReference type="OrthoDB" id="2233743at2"/>
<dbReference type="STRING" id="1130080.SAMN04488113_1693"/>
<gene>
    <name evidence="3" type="ORF">SAMN04488113_1693</name>
</gene>
<dbReference type="AlphaFoldDB" id="A0A1H6W4R5"/>
<sequence>MTKTIRAFADELEVTKQAIQYQIKKIDDRYLNKNDSGAYLISKKGQSLIKTNMGLNEDSDDKKIDKSDKEIDKQTDKILSGVLSVETMDILQKELAEKNEQIDKLQELLKEQQNLLSQQQQLTLQSNRQIEQLQLAFTQENNEPAETKTDEQNPSDRDQKQTEHPESKQKKGIFSRLFNR</sequence>
<organism evidence="3 4">
    <name type="scientific">Alkalibacterium gilvum</name>
    <dbReference type="NCBI Taxonomy" id="1130080"/>
    <lineage>
        <taxon>Bacteria</taxon>
        <taxon>Bacillati</taxon>
        <taxon>Bacillota</taxon>
        <taxon>Bacilli</taxon>
        <taxon>Lactobacillales</taxon>
        <taxon>Carnobacteriaceae</taxon>
        <taxon>Alkalibacterium</taxon>
    </lineage>
</organism>
<evidence type="ECO:0000256" key="2">
    <source>
        <dbReference type="SAM" id="MobiDB-lite"/>
    </source>
</evidence>
<evidence type="ECO:0008006" key="5">
    <source>
        <dbReference type="Google" id="ProtNLM"/>
    </source>
</evidence>
<feature type="region of interest" description="Disordered" evidence="2">
    <location>
        <begin position="136"/>
        <end position="180"/>
    </location>
</feature>